<keyword evidence="2" id="KW-1185">Reference proteome</keyword>
<reference evidence="1" key="2">
    <citation type="submission" date="2020-09" db="EMBL/GenBank/DDBJ databases">
        <authorList>
            <person name="Sun Q."/>
            <person name="Zhou Y."/>
        </authorList>
    </citation>
    <scope>NUCLEOTIDE SEQUENCE</scope>
    <source>
        <strain evidence="1">CGMCC 1.3617</strain>
    </source>
</reference>
<protein>
    <submittedName>
        <fullName evidence="1">Uncharacterized protein</fullName>
    </submittedName>
</protein>
<dbReference type="Proteomes" id="UP000661507">
    <property type="component" value="Unassembled WGS sequence"/>
</dbReference>
<evidence type="ECO:0000313" key="1">
    <source>
        <dbReference type="EMBL" id="GGJ14001.1"/>
    </source>
</evidence>
<sequence>MTTFHHVMDTPLTVLMRVAVRIGAHPDLRAEQEQIVAAVQALEAVRIGVAHMEGAPSRPEPATISPCAIVDLGAIRAARADGAVRL</sequence>
<proteinExistence type="predicted"/>
<comment type="caution">
    <text evidence="1">The sequence shown here is derived from an EMBL/GenBank/DDBJ whole genome shotgun (WGS) entry which is preliminary data.</text>
</comment>
<evidence type="ECO:0000313" key="2">
    <source>
        <dbReference type="Proteomes" id="UP000661507"/>
    </source>
</evidence>
<dbReference type="AlphaFoldDB" id="A0A917KH70"/>
<dbReference type="RefSeq" id="WP_188967062.1">
    <property type="nucleotide sequence ID" value="NZ_BMKW01000005.1"/>
</dbReference>
<name>A0A917KH70_9PROT</name>
<reference evidence="1" key="1">
    <citation type="journal article" date="2014" name="Int. J. Syst. Evol. Microbiol.">
        <title>Complete genome sequence of Corynebacterium casei LMG S-19264T (=DSM 44701T), isolated from a smear-ripened cheese.</title>
        <authorList>
            <consortium name="US DOE Joint Genome Institute (JGI-PGF)"/>
            <person name="Walter F."/>
            <person name="Albersmeier A."/>
            <person name="Kalinowski J."/>
            <person name="Ruckert C."/>
        </authorList>
    </citation>
    <scope>NUCLEOTIDE SEQUENCE</scope>
    <source>
        <strain evidence="1">CGMCC 1.3617</strain>
    </source>
</reference>
<dbReference type="EMBL" id="BMKW01000005">
    <property type="protein sequence ID" value="GGJ14001.1"/>
    <property type="molecule type" value="Genomic_DNA"/>
</dbReference>
<organism evidence="1 2">
    <name type="scientific">Neoroseomonas lacus</name>
    <dbReference type="NCBI Taxonomy" id="287609"/>
    <lineage>
        <taxon>Bacteria</taxon>
        <taxon>Pseudomonadati</taxon>
        <taxon>Pseudomonadota</taxon>
        <taxon>Alphaproteobacteria</taxon>
        <taxon>Acetobacterales</taxon>
        <taxon>Acetobacteraceae</taxon>
        <taxon>Neoroseomonas</taxon>
    </lineage>
</organism>
<accession>A0A917KH70</accession>
<gene>
    <name evidence="1" type="ORF">GCM10011320_21560</name>
</gene>